<sequence length="139" mass="16116">MKRTDLAYIAGIVDGEGYIGITADGKKFKHGRQNLRLRVTVTNTEEWLCQYLKFSFGGGLVVLKPHSPNHRPCWQWQVDYRKAADFLRLILPYLRLKKPQAELAIKFQEAKGRSTRALDDKKRAVEEAQRILMQNMKRA</sequence>
<organism evidence="1">
    <name type="scientific">viral metagenome</name>
    <dbReference type="NCBI Taxonomy" id="1070528"/>
    <lineage>
        <taxon>unclassified sequences</taxon>
        <taxon>metagenomes</taxon>
        <taxon>organismal metagenomes</taxon>
    </lineage>
</organism>
<keyword evidence="1" id="KW-0255">Endonuclease</keyword>
<keyword evidence="1" id="KW-0378">Hydrolase</keyword>
<dbReference type="Gene3D" id="3.10.28.10">
    <property type="entry name" value="Homing endonucleases"/>
    <property type="match status" value="1"/>
</dbReference>
<protein>
    <submittedName>
        <fullName evidence="1">Putative HNH homing endonuclease</fullName>
    </submittedName>
</protein>
<name>A0A6M3M0X7_9ZZZZ</name>
<keyword evidence="1" id="KW-0540">Nuclease</keyword>
<accession>A0A6M3M0X7</accession>
<gene>
    <name evidence="1" type="ORF">MM171A01624_0003</name>
</gene>
<proteinExistence type="predicted"/>
<dbReference type="AlphaFoldDB" id="A0A6M3M0X7"/>
<dbReference type="InterPro" id="IPR027434">
    <property type="entry name" value="Homing_endonucl"/>
</dbReference>
<reference evidence="1" key="1">
    <citation type="submission" date="2020-03" db="EMBL/GenBank/DDBJ databases">
        <title>The deep terrestrial virosphere.</title>
        <authorList>
            <person name="Holmfeldt K."/>
            <person name="Nilsson E."/>
            <person name="Simone D."/>
            <person name="Lopez-Fernandez M."/>
            <person name="Wu X."/>
            <person name="de Brujin I."/>
            <person name="Lundin D."/>
            <person name="Andersson A."/>
            <person name="Bertilsson S."/>
            <person name="Dopson M."/>
        </authorList>
    </citation>
    <scope>NUCLEOTIDE SEQUENCE</scope>
    <source>
        <strain evidence="1">MM171A01624</strain>
    </source>
</reference>
<dbReference type="GO" id="GO:0004519">
    <property type="term" value="F:endonuclease activity"/>
    <property type="evidence" value="ECO:0007669"/>
    <property type="project" value="UniProtKB-KW"/>
</dbReference>
<dbReference type="EMBL" id="MT143603">
    <property type="protein sequence ID" value="QJA98715.1"/>
    <property type="molecule type" value="Genomic_DNA"/>
</dbReference>
<dbReference type="SUPFAM" id="SSF55608">
    <property type="entry name" value="Homing endonucleases"/>
    <property type="match status" value="1"/>
</dbReference>
<evidence type="ECO:0000313" key="1">
    <source>
        <dbReference type="EMBL" id="QJA98715.1"/>
    </source>
</evidence>